<dbReference type="EMBL" id="JBHSAP010000009">
    <property type="protein sequence ID" value="MFC4077148.1"/>
    <property type="molecule type" value="Genomic_DNA"/>
</dbReference>
<gene>
    <name evidence="2" type="ORF">ACFOUO_10010</name>
</gene>
<accession>A0ABV8JFC8</accession>
<reference evidence="3" key="1">
    <citation type="journal article" date="2019" name="Int. J. Syst. Evol. Microbiol.">
        <title>The Global Catalogue of Microorganisms (GCM) 10K type strain sequencing project: providing services to taxonomists for standard genome sequencing and annotation.</title>
        <authorList>
            <consortium name="The Broad Institute Genomics Platform"/>
            <consortium name="The Broad Institute Genome Sequencing Center for Infectious Disease"/>
            <person name="Wu L."/>
            <person name="Ma J."/>
        </authorList>
    </citation>
    <scope>NUCLEOTIDE SEQUENCE [LARGE SCALE GENOMIC DNA]</scope>
    <source>
        <strain evidence="3">IBRC-M 10813</strain>
    </source>
</reference>
<name>A0ABV8JFC8_9BACL</name>
<evidence type="ECO:0000313" key="3">
    <source>
        <dbReference type="Proteomes" id="UP001595843"/>
    </source>
</evidence>
<sequence>MTKSFHSTKVGRFPAKRLLARPLSGAPEGTDRLADNSLDPLSADRGRRERSGHLLHLWEEHLARSEIRPLPLFWVYH</sequence>
<protein>
    <submittedName>
        <fullName evidence="2">Uncharacterized protein</fullName>
    </submittedName>
</protein>
<evidence type="ECO:0000256" key="1">
    <source>
        <dbReference type="SAM" id="MobiDB-lite"/>
    </source>
</evidence>
<keyword evidence="3" id="KW-1185">Reference proteome</keyword>
<dbReference type="Proteomes" id="UP001595843">
    <property type="component" value="Unassembled WGS sequence"/>
</dbReference>
<organism evidence="2 3">
    <name type="scientific">Salinithrix halophila</name>
    <dbReference type="NCBI Taxonomy" id="1485204"/>
    <lineage>
        <taxon>Bacteria</taxon>
        <taxon>Bacillati</taxon>
        <taxon>Bacillota</taxon>
        <taxon>Bacilli</taxon>
        <taxon>Bacillales</taxon>
        <taxon>Thermoactinomycetaceae</taxon>
        <taxon>Salinithrix</taxon>
    </lineage>
</organism>
<evidence type="ECO:0000313" key="2">
    <source>
        <dbReference type="EMBL" id="MFC4077148.1"/>
    </source>
</evidence>
<dbReference type="RefSeq" id="WP_380704710.1">
    <property type="nucleotide sequence ID" value="NZ_JBHSAP010000009.1"/>
</dbReference>
<comment type="caution">
    <text evidence="2">The sequence shown here is derived from an EMBL/GenBank/DDBJ whole genome shotgun (WGS) entry which is preliminary data.</text>
</comment>
<proteinExistence type="predicted"/>
<feature type="region of interest" description="Disordered" evidence="1">
    <location>
        <begin position="21"/>
        <end position="47"/>
    </location>
</feature>